<evidence type="ECO:0000313" key="18">
    <source>
        <dbReference type="EMBL" id="MBS4192265.1"/>
    </source>
</evidence>
<feature type="domain" description="Histidine kinase" evidence="16">
    <location>
        <begin position="282"/>
        <end position="475"/>
    </location>
</feature>
<keyword evidence="10" id="KW-0067">ATP-binding</keyword>
<evidence type="ECO:0000259" key="17">
    <source>
        <dbReference type="PROSITE" id="PS50885"/>
    </source>
</evidence>
<keyword evidence="14" id="KW-0175">Coiled coil</keyword>
<keyword evidence="7 15" id="KW-0812">Transmembrane</keyword>
<dbReference type="InterPro" id="IPR003660">
    <property type="entry name" value="HAMP_dom"/>
</dbReference>
<dbReference type="SMART" id="SM00387">
    <property type="entry name" value="HATPase_c"/>
    <property type="match status" value="1"/>
</dbReference>
<evidence type="ECO:0000256" key="14">
    <source>
        <dbReference type="SAM" id="Coils"/>
    </source>
</evidence>
<feature type="transmembrane region" description="Helical" evidence="15">
    <location>
        <begin position="190"/>
        <end position="214"/>
    </location>
</feature>
<evidence type="ECO:0000256" key="3">
    <source>
        <dbReference type="ARBA" id="ARBA00012438"/>
    </source>
</evidence>
<evidence type="ECO:0000256" key="11">
    <source>
        <dbReference type="ARBA" id="ARBA00022989"/>
    </source>
</evidence>
<evidence type="ECO:0000256" key="12">
    <source>
        <dbReference type="ARBA" id="ARBA00023012"/>
    </source>
</evidence>
<evidence type="ECO:0000256" key="9">
    <source>
        <dbReference type="ARBA" id="ARBA00022777"/>
    </source>
</evidence>
<dbReference type="Gene3D" id="6.10.340.10">
    <property type="match status" value="1"/>
</dbReference>
<evidence type="ECO:0000256" key="13">
    <source>
        <dbReference type="ARBA" id="ARBA00023136"/>
    </source>
</evidence>
<dbReference type="Gene3D" id="1.20.5.1930">
    <property type="match status" value="1"/>
</dbReference>
<name>A0ABS5NWS1_9BACI</name>
<dbReference type="Proteomes" id="UP000681027">
    <property type="component" value="Unassembled WGS sequence"/>
</dbReference>
<keyword evidence="9" id="KW-0418">Kinase</keyword>
<keyword evidence="19" id="KW-1185">Reference proteome</keyword>
<evidence type="ECO:0000256" key="7">
    <source>
        <dbReference type="ARBA" id="ARBA00022692"/>
    </source>
</evidence>
<evidence type="ECO:0000256" key="10">
    <source>
        <dbReference type="ARBA" id="ARBA00022840"/>
    </source>
</evidence>
<comment type="caution">
    <text evidence="18">The sequence shown here is derived from an EMBL/GenBank/DDBJ whole genome shotgun (WGS) entry which is preliminary data.</text>
</comment>
<dbReference type="EMBL" id="JAGYPM010000004">
    <property type="protein sequence ID" value="MBS4192265.1"/>
    <property type="molecule type" value="Genomic_DNA"/>
</dbReference>
<keyword evidence="4" id="KW-1003">Cell membrane</keyword>
<dbReference type="Gene3D" id="3.30.565.10">
    <property type="entry name" value="Histidine kinase-like ATPase, C-terminal domain"/>
    <property type="match status" value="1"/>
</dbReference>
<dbReference type="PROSITE" id="PS50109">
    <property type="entry name" value="HIS_KIN"/>
    <property type="match status" value="1"/>
</dbReference>
<evidence type="ECO:0000256" key="15">
    <source>
        <dbReference type="SAM" id="Phobius"/>
    </source>
</evidence>
<dbReference type="Pfam" id="PF07730">
    <property type="entry name" value="HisKA_3"/>
    <property type="match status" value="1"/>
</dbReference>
<dbReference type="PANTHER" id="PTHR24421:SF37">
    <property type="entry name" value="SENSOR HISTIDINE KINASE NARS"/>
    <property type="match status" value="1"/>
</dbReference>
<evidence type="ECO:0000256" key="8">
    <source>
        <dbReference type="ARBA" id="ARBA00022741"/>
    </source>
</evidence>
<comment type="catalytic activity">
    <reaction evidence="1">
        <text>ATP + protein L-histidine = ADP + protein N-phospho-L-histidine.</text>
        <dbReference type="EC" id="2.7.13.3"/>
    </reaction>
</comment>
<dbReference type="CDD" id="cd16917">
    <property type="entry name" value="HATPase_UhpB-NarQ-NarX-like"/>
    <property type="match status" value="1"/>
</dbReference>
<accession>A0ABS5NWS1</accession>
<evidence type="ECO:0000313" key="19">
    <source>
        <dbReference type="Proteomes" id="UP000681027"/>
    </source>
</evidence>
<proteinExistence type="predicted"/>
<keyword evidence="12" id="KW-0902">Two-component regulatory system</keyword>
<dbReference type="SUPFAM" id="SSF55874">
    <property type="entry name" value="ATPase domain of HSP90 chaperone/DNA topoisomerase II/histidine kinase"/>
    <property type="match status" value="1"/>
</dbReference>
<evidence type="ECO:0000259" key="16">
    <source>
        <dbReference type="PROSITE" id="PS50109"/>
    </source>
</evidence>
<keyword evidence="5" id="KW-0597">Phosphoprotein</keyword>
<evidence type="ECO:0000256" key="2">
    <source>
        <dbReference type="ARBA" id="ARBA00004651"/>
    </source>
</evidence>
<dbReference type="PROSITE" id="PS50885">
    <property type="entry name" value="HAMP"/>
    <property type="match status" value="1"/>
</dbReference>
<keyword evidence="11 15" id="KW-1133">Transmembrane helix</keyword>
<protein>
    <recommendedName>
        <fullName evidence="3">histidine kinase</fullName>
        <ecNumber evidence="3">2.7.13.3</ecNumber>
    </recommendedName>
</protein>
<dbReference type="CDD" id="cd06225">
    <property type="entry name" value="HAMP"/>
    <property type="match status" value="1"/>
</dbReference>
<comment type="subcellular location">
    <subcellularLocation>
        <location evidence="2">Cell membrane</location>
        <topology evidence="2">Multi-pass membrane protein</topology>
    </subcellularLocation>
</comment>
<sequence>MRLLPHFNFRRLQWKLTLYYILITIIVLLLLEVIGFLVFLTLVNFNSNRALELQVAKQAQVIASNFNGPFVNQNQLEKALEDWPFEVGVEFQGFSMVIDPEGQIIASTGERALQKIDIQSELPEKVQKDIQIALSLPPSEARKLKSYSYTRDDILYIVAPLANEKDVRGTLVLKANDIHFSYFTFWKSSFQFFVLSILAFLLGAALVGIAFGIFTSRSLVRRIRKILSSTDRWSKGDFTTFVNDPSKDELGQLSRRLNQMAKQLRNLFRIRQDLATLEERNRLARELHDSVKQQLFATSIWLNTSKTLIGKDEKTARDHLMKAENLLHQTQRELSALIRELRPVVLEGKNLSDALKDYVEMWQEQTGIYVDLKTIEKQQVSPIIEEVFFRITQEALHNVVRHSQASVVTIHLICKEDVTLSIQDNGCGFDINSHNQQGVGLSSMRERIHILKGQIDIQSMPGEGVKITVQCSQKDISTDSKVGMNRYLEEVKQNDKDRTDFDFNSG</sequence>
<dbReference type="Pfam" id="PF00672">
    <property type="entry name" value="HAMP"/>
    <property type="match status" value="1"/>
</dbReference>
<feature type="coiled-coil region" evidence="14">
    <location>
        <begin position="260"/>
        <end position="294"/>
    </location>
</feature>
<keyword evidence="6" id="KW-0808">Transferase</keyword>
<dbReference type="InterPro" id="IPR011712">
    <property type="entry name" value="Sig_transdc_His_kin_sub3_dim/P"/>
</dbReference>
<feature type="transmembrane region" description="Helical" evidence="15">
    <location>
        <begin position="20"/>
        <end position="43"/>
    </location>
</feature>
<evidence type="ECO:0000256" key="4">
    <source>
        <dbReference type="ARBA" id="ARBA00022475"/>
    </source>
</evidence>
<organism evidence="18 19">
    <name type="scientific">Cytobacillus citreus</name>
    <dbReference type="NCBI Taxonomy" id="2833586"/>
    <lineage>
        <taxon>Bacteria</taxon>
        <taxon>Bacillati</taxon>
        <taxon>Bacillota</taxon>
        <taxon>Bacilli</taxon>
        <taxon>Bacillales</taxon>
        <taxon>Bacillaceae</taxon>
        <taxon>Cytobacillus</taxon>
    </lineage>
</organism>
<dbReference type="Pfam" id="PF02518">
    <property type="entry name" value="HATPase_c"/>
    <property type="match status" value="1"/>
</dbReference>
<dbReference type="PANTHER" id="PTHR24421">
    <property type="entry name" value="NITRATE/NITRITE SENSOR PROTEIN NARX-RELATED"/>
    <property type="match status" value="1"/>
</dbReference>
<dbReference type="InterPro" id="IPR005467">
    <property type="entry name" value="His_kinase_dom"/>
</dbReference>
<gene>
    <name evidence="18" type="ORF">KHA94_19050</name>
</gene>
<reference evidence="18 19" key="1">
    <citation type="submission" date="2021-05" db="EMBL/GenBank/DDBJ databases">
        <title>Novel Bacillus species.</title>
        <authorList>
            <person name="Liu G."/>
        </authorList>
    </citation>
    <scope>NUCLEOTIDE SEQUENCE [LARGE SCALE GENOMIC DNA]</scope>
    <source>
        <strain evidence="18 19">FJAT-49705</strain>
    </source>
</reference>
<dbReference type="EC" id="2.7.13.3" evidence="3"/>
<dbReference type="InterPro" id="IPR036890">
    <property type="entry name" value="HATPase_C_sf"/>
</dbReference>
<dbReference type="InterPro" id="IPR050482">
    <property type="entry name" value="Sensor_HK_TwoCompSys"/>
</dbReference>
<evidence type="ECO:0000256" key="6">
    <source>
        <dbReference type="ARBA" id="ARBA00022679"/>
    </source>
</evidence>
<dbReference type="SUPFAM" id="SSF158472">
    <property type="entry name" value="HAMP domain-like"/>
    <property type="match status" value="1"/>
</dbReference>
<evidence type="ECO:0000256" key="5">
    <source>
        <dbReference type="ARBA" id="ARBA00022553"/>
    </source>
</evidence>
<dbReference type="RefSeq" id="WP_213103693.1">
    <property type="nucleotide sequence ID" value="NZ_JAGYPM010000004.1"/>
</dbReference>
<keyword evidence="8" id="KW-0547">Nucleotide-binding</keyword>
<dbReference type="SMART" id="SM00304">
    <property type="entry name" value="HAMP"/>
    <property type="match status" value="1"/>
</dbReference>
<evidence type="ECO:0000256" key="1">
    <source>
        <dbReference type="ARBA" id="ARBA00000085"/>
    </source>
</evidence>
<feature type="domain" description="HAMP" evidence="17">
    <location>
        <begin position="217"/>
        <end position="269"/>
    </location>
</feature>
<keyword evidence="13 15" id="KW-0472">Membrane</keyword>
<dbReference type="InterPro" id="IPR003594">
    <property type="entry name" value="HATPase_dom"/>
</dbReference>